<evidence type="ECO:0000256" key="1">
    <source>
        <dbReference type="ARBA" id="ARBA00006987"/>
    </source>
</evidence>
<dbReference type="PIRSF" id="PIRSF017082">
    <property type="entry name" value="YflP"/>
    <property type="match status" value="1"/>
</dbReference>
<protein>
    <submittedName>
        <fullName evidence="3">Tripartite tricarboxylate transporter substrate binding protein</fullName>
    </submittedName>
</protein>
<dbReference type="PANTHER" id="PTHR42928:SF5">
    <property type="entry name" value="BLR1237 PROTEIN"/>
    <property type="match status" value="1"/>
</dbReference>
<dbReference type="Gene3D" id="3.40.190.10">
    <property type="entry name" value="Periplasmic binding protein-like II"/>
    <property type="match status" value="1"/>
</dbReference>
<dbReference type="RefSeq" id="WP_135707416.1">
    <property type="nucleotide sequence ID" value="NZ_CP038639.1"/>
</dbReference>
<dbReference type="AlphaFoldDB" id="A0A4P7LJ48"/>
<gene>
    <name evidence="3" type="ORF">E0W60_35020</name>
</gene>
<dbReference type="Gene3D" id="3.40.190.150">
    <property type="entry name" value="Bordetella uptake gene, domain 1"/>
    <property type="match status" value="1"/>
</dbReference>
<dbReference type="Proteomes" id="UP000295294">
    <property type="component" value="Plasmid unnamed4"/>
</dbReference>
<dbReference type="KEGG" id="cox:E0W60_35020"/>
<evidence type="ECO:0000256" key="2">
    <source>
        <dbReference type="SAM" id="SignalP"/>
    </source>
</evidence>
<dbReference type="InterPro" id="IPR042100">
    <property type="entry name" value="Bug_dom1"/>
</dbReference>
<reference evidence="3 4" key="1">
    <citation type="submission" date="2019-03" db="EMBL/GenBank/DDBJ databases">
        <title>Efficiently degradation of phenoxyalkanoic acid herbicides by Cupriavidus oxalaticus strain X32.</title>
        <authorList>
            <person name="Sheng X."/>
        </authorList>
    </citation>
    <scope>NUCLEOTIDE SEQUENCE [LARGE SCALE GENOMIC DNA]</scope>
    <source>
        <strain evidence="3 4">X32</strain>
        <plasmid evidence="3 4">unnamed4</plasmid>
    </source>
</reference>
<dbReference type="PANTHER" id="PTHR42928">
    <property type="entry name" value="TRICARBOXYLATE-BINDING PROTEIN"/>
    <property type="match status" value="1"/>
</dbReference>
<geneLocation type="plasmid" evidence="3">
    <name>unnamed4</name>
</geneLocation>
<dbReference type="InterPro" id="IPR005064">
    <property type="entry name" value="BUG"/>
</dbReference>
<dbReference type="Pfam" id="PF03401">
    <property type="entry name" value="TctC"/>
    <property type="match status" value="1"/>
</dbReference>
<dbReference type="SUPFAM" id="SSF53850">
    <property type="entry name" value="Periplasmic binding protein-like II"/>
    <property type="match status" value="1"/>
</dbReference>
<feature type="chain" id="PRO_5020523227" evidence="2">
    <location>
        <begin position="21"/>
        <end position="319"/>
    </location>
</feature>
<organism evidence="3 4">
    <name type="scientific">Cupriavidus oxalaticus</name>
    <dbReference type="NCBI Taxonomy" id="96344"/>
    <lineage>
        <taxon>Bacteria</taxon>
        <taxon>Pseudomonadati</taxon>
        <taxon>Pseudomonadota</taxon>
        <taxon>Betaproteobacteria</taxon>
        <taxon>Burkholderiales</taxon>
        <taxon>Burkholderiaceae</taxon>
        <taxon>Cupriavidus</taxon>
    </lineage>
</organism>
<name>A0A4P7LJ48_9BURK</name>
<feature type="signal peptide" evidence="2">
    <location>
        <begin position="1"/>
        <end position="20"/>
    </location>
</feature>
<evidence type="ECO:0000313" key="4">
    <source>
        <dbReference type="Proteomes" id="UP000295294"/>
    </source>
</evidence>
<dbReference type="PROSITE" id="PS51257">
    <property type="entry name" value="PROKAR_LIPOPROTEIN"/>
    <property type="match status" value="1"/>
</dbReference>
<dbReference type="EMBL" id="CP038639">
    <property type="protein sequence ID" value="QBY56254.1"/>
    <property type="molecule type" value="Genomic_DNA"/>
</dbReference>
<sequence length="319" mass="33788">MKIRWILGAAVCMTAACVSAQEAYPSRPIRMVVAFTAGSSTDLMARIVANQMSIKLKQPVIVENRPGAGGAIAAGYVAKAPADGYTVLVHSGSYVIAPWLYKNLPYDSQRDLVSVAAFGGFPGVVLTPAGKYRSLSDLIAVARKANGGLNFASAGTGSSTHMSAEKINMVAKISGQHIPFRGTPEAITDVAAGRSQYFVSPINTAMGMVKEGRVSAVAITSKRRSPLLPNVPTIAEAGLPGAEYPLWVGAFVSAKTPPAIVARLHQEIARAIDSTDVKRQYVANGIEDLSMSQATFERFIRDEIVLSGELAKRANLQPE</sequence>
<proteinExistence type="inferred from homology"/>
<comment type="similarity">
    <text evidence="1">Belongs to the UPF0065 (bug) family.</text>
</comment>
<keyword evidence="2" id="KW-0732">Signal</keyword>
<evidence type="ECO:0000313" key="3">
    <source>
        <dbReference type="EMBL" id="QBY56254.1"/>
    </source>
</evidence>
<accession>A0A4P7LJ48</accession>
<dbReference type="OrthoDB" id="8678477at2"/>
<keyword evidence="3" id="KW-0614">Plasmid</keyword>